<accession>A0A1S8KMC9</accession>
<dbReference type="EMBL" id="MUYF01000003">
    <property type="protein sequence ID" value="OOL80701.1"/>
    <property type="molecule type" value="Genomic_DNA"/>
</dbReference>
<evidence type="ECO:0000259" key="4">
    <source>
        <dbReference type="Pfam" id="PF21984"/>
    </source>
</evidence>
<dbReference type="InterPro" id="IPR053843">
    <property type="entry name" value="DnaD_N"/>
</dbReference>
<dbReference type="AlphaFoldDB" id="A0A1S8KMC9"/>
<dbReference type="InterPro" id="IPR034829">
    <property type="entry name" value="DnaD-like_sf"/>
</dbReference>
<sequence length="243" mass="28735">MTWAMMQDWLHQGQLTIPNVLLKYYRQIGLNERELVVLLQLQAANQQEGFPNFQTIAQQMNCSRDELFEAIQSLINKQVLTIHTIQNSAGKSEDRLNFDVLYEKLWHCLQQQQKQAAEKEETLKLQDLYTLFEQEFGRSLSPIELDTLNMWLDDDHYAPELIQMALKEAVLNQVYSLKYIDRILLSWEKKNITTKAQVLEESKKFRQTKSDQLERSQAQRKKPMKDVPLHDWLRDVRPGERGE</sequence>
<evidence type="ECO:0000313" key="6">
    <source>
        <dbReference type="Proteomes" id="UP000190409"/>
    </source>
</evidence>
<evidence type="ECO:0000313" key="5">
    <source>
        <dbReference type="EMBL" id="OOL80701.1"/>
    </source>
</evidence>
<organism evidence="5 6">
    <name type="scientific">Dolosigranulum pigrum</name>
    <dbReference type="NCBI Taxonomy" id="29394"/>
    <lineage>
        <taxon>Bacteria</taxon>
        <taxon>Bacillati</taxon>
        <taxon>Bacillota</taxon>
        <taxon>Bacilli</taxon>
        <taxon>Lactobacillales</taxon>
        <taxon>Carnobacteriaceae</taxon>
        <taxon>Dolosigranulum</taxon>
    </lineage>
</organism>
<comment type="similarity">
    <text evidence="1">Belongs to the DnaB/DnaD family.</text>
</comment>
<dbReference type="InterPro" id="IPR053162">
    <property type="entry name" value="DnaD"/>
</dbReference>
<feature type="compositionally biased region" description="Basic and acidic residues" evidence="2">
    <location>
        <begin position="224"/>
        <end position="243"/>
    </location>
</feature>
<feature type="domain" description="DnaB/C C-terminal" evidence="3">
    <location>
        <begin position="130"/>
        <end position="201"/>
    </location>
</feature>
<protein>
    <submittedName>
        <fullName evidence="5">Uncharacterized protein</fullName>
    </submittedName>
</protein>
<dbReference type="SUPFAM" id="SSF158499">
    <property type="entry name" value="DnaD domain-like"/>
    <property type="match status" value="1"/>
</dbReference>
<reference evidence="5 6" key="1">
    <citation type="submission" date="2017-01" db="EMBL/GenBank/DDBJ databases">
        <title>Complete Genome Sequence of Dolosigranulum pigrum isolated from a Patient with interstitial lung disease.</title>
        <authorList>
            <person name="Mukhopadhyay R."/>
            <person name="Joaquin J."/>
            <person name="Hogue R."/>
            <person name="Fitzgerald S."/>
            <person name="Jospin G."/>
            <person name="Eisen J.A."/>
            <person name="Chaturvedi V."/>
        </authorList>
    </citation>
    <scope>NUCLEOTIDE SEQUENCE [LARGE SCALE GENOMIC DNA]</scope>
    <source>
        <strain evidence="5 6">15S00348</strain>
    </source>
</reference>
<feature type="domain" description="DnaD N-terminal" evidence="4">
    <location>
        <begin position="17"/>
        <end position="115"/>
    </location>
</feature>
<evidence type="ECO:0000256" key="1">
    <source>
        <dbReference type="ARBA" id="ARBA00093462"/>
    </source>
</evidence>
<dbReference type="Gene3D" id="1.10.10.630">
    <property type="entry name" value="DnaD domain-like"/>
    <property type="match status" value="1"/>
</dbReference>
<dbReference type="NCBIfam" id="TIGR01446">
    <property type="entry name" value="DnaD_dom"/>
    <property type="match status" value="1"/>
</dbReference>
<evidence type="ECO:0000256" key="2">
    <source>
        <dbReference type="SAM" id="MobiDB-lite"/>
    </source>
</evidence>
<dbReference type="Pfam" id="PF07261">
    <property type="entry name" value="DnaB_2"/>
    <property type="match status" value="1"/>
</dbReference>
<dbReference type="PANTHER" id="PTHR37293:SF6">
    <property type="entry name" value="DNA REPLICATION PROTEIN DNAD"/>
    <property type="match status" value="1"/>
</dbReference>
<dbReference type="RefSeq" id="WP_077862235.1">
    <property type="nucleotide sequence ID" value="NZ_CP040411.1"/>
</dbReference>
<name>A0A1S8KMC9_9LACT</name>
<gene>
    <name evidence="5" type="ORF">BWX42_01895</name>
</gene>
<dbReference type="Gene3D" id="1.10.10.10">
    <property type="entry name" value="Winged helix-like DNA-binding domain superfamily/Winged helix DNA-binding domain"/>
    <property type="match status" value="1"/>
</dbReference>
<proteinExistence type="inferred from homology"/>
<evidence type="ECO:0000259" key="3">
    <source>
        <dbReference type="Pfam" id="PF07261"/>
    </source>
</evidence>
<dbReference type="Proteomes" id="UP000190409">
    <property type="component" value="Unassembled WGS sequence"/>
</dbReference>
<feature type="compositionally biased region" description="Basic and acidic residues" evidence="2">
    <location>
        <begin position="205"/>
        <end position="214"/>
    </location>
</feature>
<dbReference type="Pfam" id="PF21984">
    <property type="entry name" value="DnaD_N"/>
    <property type="match status" value="1"/>
</dbReference>
<comment type="caution">
    <text evidence="5">The sequence shown here is derived from an EMBL/GenBank/DDBJ whole genome shotgun (WGS) entry which is preliminary data.</text>
</comment>
<feature type="region of interest" description="Disordered" evidence="2">
    <location>
        <begin position="205"/>
        <end position="243"/>
    </location>
</feature>
<dbReference type="PANTHER" id="PTHR37293">
    <property type="entry name" value="PHAGE REPLICATION PROTEIN-RELATED"/>
    <property type="match status" value="1"/>
</dbReference>
<dbReference type="InterPro" id="IPR036388">
    <property type="entry name" value="WH-like_DNA-bd_sf"/>
</dbReference>
<dbReference type="InterPro" id="IPR006343">
    <property type="entry name" value="DnaB/C_C"/>
</dbReference>